<proteinExistence type="predicted"/>
<accession>A0A5B7F536</accession>
<dbReference type="AlphaFoldDB" id="A0A5B7F536"/>
<evidence type="ECO:0000313" key="2">
    <source>
        <dbReference type="EMBL" id="MPC40496.1"/>
    </source>
</evidence>
<feature type="chain" id="PRO_5022927463" evidence="1">
    <location>
        <begin position="16"/>
        <end position="92"/>
    </location>
</feature>
<keyword evidence="1" id="KW-0732">Signal</keyword>
<gene>
    <name evidence="2" type="ORF">E2C01_034056</name>
</gene>
<reference evidence="2 3" key="1">
    <citation type="submission" date="2019-05" db="EMBL/GenBank/DDBJ databases">
        <title>Another draft genome of Portunus trituberculatus and its Hox gene families provides insights of decapod evolution.</title>
        <authorList>
            <person name="Jeong J.-H."/>
            <person name="Song I."/>
            <person name="Kim S."/>
            <person name="Choi T."/>
            <person name="Kim D."/>
            <person name="Ryu S."/>
            <person name="Kim W."/>
        </authorList>
    </citation>
    <scope>NUCLEOTIDE SEQUENCE [LARGE SCALE GENOMIC DNA]</scope>
    <source>
        <tissue evidence="2">Muscle</tissue>
    </source>
</reference>
<organism evidence="2 3">
    <name type="scientific">Portunus trituberculatus</name>
    <name type="common">Swimming crab</name>
    <name type="synonym">Neptunus trituberculatus</name>
    <dbReference type="NCBI Taxonomy" id="210409"/>
    <lineage>
        <taxon>Eukaryota</taxon>
        <taxon>Metazoa</taxon>
        <taxon>Ecdysozoa</taxon>
        <taxon>Arthropoda</taxon>
        <taxon>Crustacea</taxon>
        <taxon>Multicrustacea</taxon>
        <taxon>Malacostraca</taxon>
        <taxon>Eumalacostraca</taxon>
        <taxon>Eucarida</taxon>
        <taxon>Decapoda</taxon>
        <taxon>Pleocyemata</taxon>
        <taxon>Brachyura</taxon>
        <taxon>Eubrachyura</taxon>
        <taxon>Portunoidea</taxon>
        <taxon>Portunidae</taxon>
        <taxon>Portuninae</taxon>
        <taxon>Portunus</taxon>
    </lineage>
</organism>
<feature type="signal peptide" evidence="1">
    <location>
        <begin position="1"/>
        <end position="15"/>
    </location>
</feature>
<name>A0A5B7F536_PORTR</name>
<dbReference type="OrthoDB" id="6378017at2759"/>
<evidence type="ECO:0000313" key="3">
    <source>
        <dbReference type="Proteomes" id="UP000324222"/>
    </source>
</evidence>
<sequence>MWVLLLSLKSAGAWQRGISHVTDVIARNIPSLTADDRKKFRSILNGMKLKPSGFFDVSSQDLTEAMDSDVDELLQDETDLLEECGGEKLRSQ</sequence>
<keyword evidence="3" id="KW-1185">Reference proteome</keyword>
<dbReference type="EMBL" id="VSRR010004714">
    <property type="protein sequence ID" value="MPC40496.1"/>
    <property type="molecule type" value="Genomic_DNA"/>
</dbReference>
<dbReference type="Proteomes" id="UP000324222">
    <property type="component" value="Unassembled WGS sequence"/>
</dbReference>
<comment type="caution">
    <text evidence="2">The sequence shown here is derived from an EMBL/GenBank/DDBJ whole genome shotgun (WGS) entry which is preliminary data.</text>
</comment>
<evidence type="ECO:0000256" key="1">
    <source>
        <dbReference type="SAM" id="SignalP"/>
    </source>
</evidence>
<protein>
    <submittedName>
        <fullName evidence="2">Uncharacterized protein</fullName>
    </submittedName>
</protein>